<proteinExistence type="predicted"/>
<dbReference type="AlphaFoldDB" id="A0A7G9YII2"/>
<evidence type="ECO:0000313" key="2">
    <source>
        <dbReference type="EMBL" id="QNO45699.1"/>
    </source>
</evidence>
<gene>
    <name evidence="3" type="ORF">GNFHAPIE_00021</name>
    <name evidence="2" type="ORF">IKJKAPDM_00009</name>
</gene>
<dbReference type="EMBL" id="MT631276">
    <property type="protein sequence ID" value="QNO47816.1"/>
    <property type="molecule type" value="Genomic_DNA"/>
</dbReference>
<name>A0A7G9YII2_9EURY</name>
<evidence type="ECO:0000313" key="3">
    <source>
        <dbReference type="EMBL" id="QNO47816.1"/>
    </source>
</evidence>
<dbReference type="EMBL" id="MT631145">
    <property type="protein sequence ID" value="QNO45699.1"/>
    <property type="molecule type" value="Genomic_DNA"/>
</dbReference>
<feature type="region of interest" description="Disordered" evidence="1">
    <location>
        <begin position="292"/>
        <end position="312"/>
    </location>
</feature>
<organism evidence="3">
    <name type="scientific">Candidatus Methanogaster sp. ANME-2c ERB4</name>
    <dbReference type="NCBI Taxonomy" id="2759911"/>
    <lineage>
        <taxon>Archaea</taxon>
        <taxon>Methanobacteriati</taxon>
        <taxon>Methanobacteriota</taxon>
        <taxon>Stenosarchaea group</taxon>
        <taxon>Methanomicrobia</taxon>
        <taxon>Methanosarcinales</taxon>
        <taxon>ANME-2 cluster</taxon>
        <taxon>Candidatus Methanogasteraceae</taxon>
        <taxon>Candidatus Methanogaster</taxon>
    </lineage>
</organism>
<reference evidence="3" key="1">
    <citation type="submission" date="2020-06" db="EMBL/GenBank/DDBJ databases">
        <title>Unique genomic features of the anaerobic methanotrophic archaea.</title>
        <authorList>
            <person name="Chadwick G.L."/>
            <person name="Skennerton C.T."/>
            <person name="Laso-Perez R."/>
            <person name="Leu A.O."/>
            <person name="Speth D.R."/>
            <person name="Yu H."/>
            <person name="Morgan-Lang C."/>
            <person name="Hatzenpichler R."/>
            <person name="Goudeau D."/>
            <person name="Malmstrom R."/>
            <person name="Brazelton W.J."/>
            <person name="Woyke T."/>
            <person name="Hallam S.J."/>
            <person name="Tyson G.W."/>
            <person name="Wegener G."/>
            <person name="Boetius A."/>
            <person name="Orphan V."/>
        </authorList>
    </citation>
    <scope>NUCLEOTIDE SEQUENCE</scope>
</reference>
<evidence type="ECO:0000256" key="1">
    <source>
        <dbReference type="SAM" id="MobiDB-lite"/>
    </source>
</evidence>
<evidence type="ECO:0008006" key="4">
    <source>
        <dbReference type="Google" id="ProtNLM"/>
    </source>
</evidence>
<sequence>MNKVLSTREWLPLAGNSIPFSLIPGNIIALIKGDLSVEEAVDLISERTEKFVIQEILRGERYSLRDERKQPWSIKTRRPFRGVIDKVEITFRMMLNLAERVANELGSALKVSKRGRPILYDRIKLLAAILVKGMRSFVDLSTELKNVQYDMTLDGSERYPCSSELYDIFTQVPAEWMEKALQKLDDLSKEEFSKFEEHPDTFVIDGSALSGEILIEREVLTKIRLIRDYFQYQALLRVATNTIRGIKKHSNKISGIIQSLPAGSIVLADPEYDVEVNYQVADESPIELQVKQRKGNARKSRRKAARSRFERKKYSRRKLGERPFGNIESRRSKCYYKLPESKLKGAIIIGCTHNIIAYFKNKAWCSRFTKL</sequence>
<protein>
    <recommendedName>
        <fullName evidence="4">Transposase IS4-like domain-containing protein</fullName>
    </recommendedName>
</protein>
<accession>A0A7G9YII2</accession>